<accession>D8PM00</accession>
<feature type="compositionally biased region" description="Polar residues" evidence="1">
    <location>
        <begin position="312"/>
        <end position="331"/>
    </location>
</feature>
<dbReference type="HOGENOM" id="CLU_471045_0_0_1"/>
<organism evidence="3">
    <name type="scientific">Schizophyllum commune (strain H4-8 / FGSC 9210)</name>
    <name type="common">Split gill fungus</name>
    <dbReference type="NCBI Taxonomy" id="578458"/>
    <lineage>
        <taxon>Eukaryota</taxon>
        <taxon>Fungi</taxon>
        <taxon>Dikarya</taxon>
        <taxon>Basidiomycota</taxon>
        <taxon>Agaricomycotina</taxon>
        <taxon>Agaricomycetes</taxon>
        <taxon>Agaricomycetidae</taxon>
        <taxon>Agaricales</taxon>
        <taxon>Schizophyllaceae</taxon>
        <taxon>Schizophyllum</taxon>
    </lineage>
</organism>
<gene>
    <name evidence="2" type="ORF">SCHCODRAFT_103395</name>
</gene>
<feature type="compositionally biased region" description="Basic and acidic residues" evidence="1">
    <location>
        <begin position="180"/>
        <end position="189"/>
    </location>
</feature>
<dbReference type="GeneID" id="9588991"/>
<proteinExistence type="predicted"/>
<name>D8PM00_SCHCM</name>
<dbReference type="OrthoDB" id="3093879at2759"/>
<dbReference type="EMBL" id="GL377302">
    <property type="protein sequence ID" value="EFJ03429.1"/>
    <property type="molecule type" value="Genomic_DNA"/>
</dbReference>
<dbReference type="KEGG" id="scm:SCHCO_02564186"/>
<feature type="region of interest" description="Disordered" evidence="1">
    <location>
        <begin position="168"/>
        <end position="233"/>
    </location>
</feature>
<evidence type="ECO:0000313" key="3">
    <source>
        <dbReference type="Proteomes" id="UP000007431"/>
    </source>
</evidence>
<dbReference type="AlphaFoldDB" id="D8PM00"/>
<protein>
    <submittedName>
        <fullName evidence="2">Uncharacterized protein</fullName>
    </submittedName>
</protein>
<feature type="region of interest" description="Disordered" evidence="1">
    <location>
        <begin position="298"/>
        <end position="379"/>
    </location>
</feature>
<keyword evidence="3" id="KW-1185">Reference proteome</keyword>
<sequence length="616" mass="65261">MRAGPKISHEVVALISPAHSIQHQAAYFHGLTNGLAPFRISHTLTTSPTSCTTASSRFASTYAANDMDAHDTARTPLAGPAPAVHLRTTPPAIRRRGIRGSLVRHIRGAGTALLDILLPRSSRDPIATNPAIEYIAQTTTTLIALVDGVLHEIGETNNILRHGVHTTTTQAREGSAGHGGGEEGSHQAGDDDVGDAGTSPAATHIIYPPSSPSGADPTPGPSNIDTPSHEYPGTSATVAVISTAPAVAPVSPGPATSANCAILHHDPIGRDDLQDGLTATARERYGDDNATHSCLQPATEAARRASQRAGAWQQQRASTSQPGPSAQTALPRNSALAPHLSPSDRSDMSSPDGRLLASTLNGALGEGDPTRLQFSDTVTKNGPFDERELFVRIGTKSQLGDSALFDAGLNDIIRVCNARRTDLTQLRLEFHQSLVSGGPFNNEDALGIMTLALKPFLHHVRTVSALFVEPDKVRPLCVAQQMVSDTFSHLHYLRLAGKTSAARLFSFPLEKLRILEISADISEADVQALPTLCRNLAVLEAGPVLPRGQRDYFKAANTDGMDFPSVLRIVSAFPCKQLLANVPGEVAVQFLLTDGNSLAGVQGLISARPAWYLHLE</sequence>
<evidence type="ECO:0000313" key="2">
    <source>
        <dbReference type="EMBL" id="EFJ03429.1"/>
    </source>
</evidence>
<reference evidence="2 3" key="1">
    <citation type="journal article" date="2010" name="Nat. Biotechnol.">
        <title>Genome sequence of the model mushroom Schizophyllum commune.</title>
        <authorList>
            <person name="Ohm R.A."/>
            <person name="de Jong J.F."/>
            <person name="Lugones L.G."/>
            <person name="Aerts A."/>
            <person name="Kothe E."/>
            <person name="Stajich J.E."/>
            <person name="de Vries R.P."/>
            <person name="Record E."/>
            <person name="Levasseur A."/>
            <person name="Baker S.E."/>
            <person name="Bartholomew K.A."/>
            <person name="Coutinho P.M."/>
            <person name="Erdmann S."/>
            <person name="Fowler T.J."/>
            <person name="Gathman A.C."/>
            <person name="Lombard V."/>
            <person name="Henrissat B."/>
            <person name="Knabe N."/>
            <person name="Kuees U."/>
            <person name="Lilly W.W."/>
            <person name="Lindquist E."/>
            <person name="Lucas S."/>
            <person name="Magnuson J.K."/>
            <person name="Piumi F."/>
            <person name="Raudaskoski M."/>
            <person name="Salamov A."/>
            <person name="Schmutz J."/>
            <person name="Schwarze F.W.M.R."/>
            <person name="vanKuyk P.A."/>
            <person name="Horton J.S."/>
            <person name="Grigoriev I.V."/>
            <person name="Woesten H.A.B."/>
        </authorList>
    </citation>
    <scope>NUCLEOTIDE SEQUENCE [LARGE SCALE GENOMIC DNA]</scope>
    <source>
        <strain evidence="3">H4-8 / FGSC 9210</strain>
    </source>
</reference>
<dbReference type="VEuPathDB" id="FungiDB:SCHCODRAFT_02594099"/>
<dbReference type="InParanoid" id="D8PM00"/>
<evidence type="ECO:0000256" key="1">
    <source>
        <dbReference type="SAM" id="MobiDB-lite"/>
    </source>
</evidence>
<feature type="non-terminal residue" evidence="2">
    <location>
        <position position="616"/>
    </location>
</feature>
<feature type="region of interest" description="Disordered" evidence="1">
    <location>
        <begin position="73"/>
        <end position="92"/>
    </location>
</feature>
<dbReference type="Proteomes" id="UP000007431">
    <property type="component" value="Unassembled WGS sequence"/>
</dbReference>